<evidence type="ECO:0000313" key="1">
    <source>
        <dbReference type="EMBL" id="KAK4029805.1"/>
    </source>
</evidence>
<evidence type="ECO:0000313" key="2">
    <source>
        <dbReference type="Proteomes" id="UP001234178"/>
    </source>
</evidence>
<dbReference type="Proteomes" id="UP001234178">
    <property type="component" value="Unassembled WGS sequence"/>
</dbReference>
<keyword evidence="2" id="KW-1185">Reference proteome</keyword>
<gene>
    <name evidence="1" type="ORF">OUZ56_022765</name>
</gene>
<reference evidence="1 2" key="1">
    <citation type="journal article" date="2023" name="Nucleic Acids Res.">
        <title>The hologenome of Daphnia magna reveals possible DNA methylation and microbiome-mediated evolution of the host genome.</title>
        <authorList>
            <person name="Chaturvedi A."/>
            <person name="Li X."/>
            <person name="Dhandapani V."/>
            <person name="Marshall H."/>
            <person name="Kissane S."/>
            <person name="Cuenca-Cambronero M."/>
            <person name="Asole G."/>
            <person name="Calvet F."/>
            <person name="Ruiz-Romero M."/>
            <person name="Marangio P."/>
            <person name="Guigo R."/>
            <person name="Rago D."/>
            <person name="Mirbahai L."/>
            <person name="Eastwood N."/>
            <person name="Colbourne J.K."/>
            <person name="Zhou J."/>
            <person name="Mallon E."/>
            <person name="Orsini L."/>
        </authorList>
    </citation>
    <scope>NUCLEOTIDE SEQUENCE [LARGE SCALE GENOMIC DNA]</scope>
    <source>
        <strain evidence="1">LRV0_1</strain>
    </source>
</reference>
<proteinExistence type="predicted"/>
<dbReference type="EMBL" id="JAOYFB010000039">
    <property type="protein sequence ID" value="KAK4029805.1"/>
    <property type="molecule type" value="Genomic_DNA"/>
</dbReference>
<organism evidence="1 2">
    <name type="scientific">Daphnia magna</name>
    <dbReference type="NCBI Taxonomy" id="35525"/>
    <lineage>
        <taxon>Eukaryota</taxon>
        <taxon>Metazoa</taxon>
        <taxon>Ecdysozoa</taxon>
        <taxon>Arthropoda</taxon>
        <taxon>Crustacea</taxon>
        <taxon>Branchiopoda</taxon>
        <taxon>Diplostraca</taxon>
        <taxon>Cladocera</taxon>
        <taxon>Anomopoda</taxon>
        <taxon>Daphniidae</taxon>
        <taxon>Daphnia</taxon>
    </lineage>
</organism>
<comment type="caution">
    <text evidence="1">The sequence shown here is derived from an EMBL/GenBank/DDBJ whole genome shotgun (WGS) entry which is preliminary data.</text>
</comment>
<sequence length="77" mass="8418">MTFLLVPALNSLLNRLHTIRHFVSNLNFKGVDTNNDGQPDVPVDTAASETAVAPSDVISIRTKRLFFGLARKSSALH</sequence>
<accession>A0ABR0AXJ1</accession>
<protein>
    <submittedName>
        <fullName evidence="1">Uncharacterized protein</fullName>
    </submittedName>
</protein>
<name>A0ABR0AXJ1_9CRUS</name>